<feature type="domain" description="Peptidase M16 C-terminal" evidence="7">
    <location>
        <begin position="197"/>
        <end position="438"/>
    </location>
</feature>
<comment type="similarity">
    <text evidence="2 5">Belongs to the peptidase M16 family.</text>
</comment>
<dbReference type="PANTHER" id="PTHR11851">
    <property type="entry name" value="METALLOPROTEASE"/>
    <property type="match status" value="1"/>
</dbReference>
<dbReference type="GO" id="GO:0004222">
    <property type="term" value="F:metalloendopeptidase activity"/>
    <property type="evidence" value="ECO:0007669"/>
    <property type="project" value="InterPro"/>
</dbReference>
<feature type="domain" description="Peptidase M16 N-terminal" evidence="6">
    <location>
        <begin position="40"/>
        <end position="186"/>
    </location>
</feature>
<dbReference type="Pfam" id="PF00675">
    <property type="entry name" value="Peptidase_M16"/>
    <property type="match status" value="1"/>
</dbReference>
<comment type="caution">
    <text evidence="8">The sequence shown here is derived from an EMBL/GenBank/DDBJ whole genome shotgun (WGS) entry which is preliminary data.</text>
</comment>
<comment type="function">
    <text evidence="1">Substrate recognition and binding subunit of the essential mitochondrial processing protease (MPP), which cleaves the mitochondrial sequence off newly imported precursors proteins.</text>
</comment>
<protein>
    <recommendedName>
        <fullName evidence="3">Alpha-MPP</fullName>
    </recommendedName>
    <alternativeName>
        <fullName evidence="4">Inactive zinc metalloprotease alpha</fullName>
    </alternativeName>
</protein>
<dbReference type="GO" id="GO:0006627">
    <property type="term" value="P:protein processing involved in protein targeting to mitochondrion"/>
    <property type="evidence" value="ECO:0007669"/>
    <property type="project" value="TreeGrafter"/>
</dbReference>
<dbReference type="Proteomes" id="UP001150266">
    <property type="component" value="Unassembled WGS sequence"/>
</dbReference>
<evidence type="ECO:0000256" key="3">
    <source>
        <dbReference type="ARBA" id="ARBA00030006"/>
    </source>
</evidence>
<evidence type="ECO:0000256" key="4">
    <source>
        <dbReference type="ARBA" id="ARBA00032315"/>
    </source>
</evidence>
<proteinExistence type="inferred from homology"/>
<dbReference type="AlphaFoldDB" id="A0A9W9ANS3"/>
<dbReference type="OrthoDB" id="277191at2759"/>
<dbReference type="Gene3D" id="3.30.830.10">
    <property type="entry name" value="Metalloenzyme, LuxS/M16 peptidase-like"/>
    <property type="match status" value="2"/>
</dbReference>
<evidence type="ECO:0000259" key="6">
    <source>
        <dbReference type="Pfam" id="PF00675"/>
    </source>
</evidence>
<accession>A0A9W9ANS3</accession>
<reference evidence="8" key="1">
    <citation type="submission" date="2022-08" db="EMBL/GenBank/DDBJ databases">
        <title>A Global Phylogenomic Analysis of the Shiitake Genus Lentinula.</title>
        <authorList>
            <consortium name="DOE Joint Genome Institute"/>
            <person name="Sierra-Patev S."/>
            <person name="Min B."/>
            <person name="Naranjo-Ortiz M."/>
            <person name="Looney B."/>
            <person name="Konkel Z."/>
            <person name="Slot J.C."/>
            <person name="Sakamoto Y."/>
            <person name="Steenwyk J.L."/>
            <person name="Rokas A."/>
            <person name="Carro J."/>
            <person name="Camarero S."/>
            <person name="Ferreira P."/>
            <person name="Molpeceres G."/>
            <person name="Ruiz-Duenas F.J."/>
            <person name="Serrano A."/>
            <person name="Henrissat B."/>
            <person name="Drula E."/>
            <person name="Hughes K.W."/>
            <person name="Mata J.L."/>
            <person name="Ishikawa N.K."/>
            <person name="Vargas-Isla R."/>
            <person name="Ushijima S."/>
            <person name="Smith C.A."/>
            <person name="Ahrendt S."/>
            <person name="Andreopoulos W."/>
            <person name="He G."/>
            <person name="Labutti K."/>
            <person name="Lipzen A."/>
            <person name="Ng V."/>
            <person name="Riley R."/>
            <person name="Sandor L."/>
            <person name="Barry K."/>
            <person name="Martinez A.T."/>
            <person name="Xiao Y."/>
            <person name="Gibbons J.G."/>
            <person name="Terashima K."/>
            <person name="Grigoriev I.V."/>
            <person name="Hibbett D.S."/>
        </authorList>
    </citation>
    <scope>NUCLEOTIDE SEQUENCE</scope>
    <source>
        <strain evidence="8">JLM2183</strain>
    </source>
</reference>
<dbReference type="InterPro" id="IPR001431">
    <property type="entry name" value="Pept_M16_Zn_BS"/>
</dbReference>
<sequence>MHKPLLRSGKSFAKHTSRFLHSNSPVNATQITTLPNKIRVATDPTPGYFSSVGLYVDAGSRYETPETSGASHFIDRLAFRSTTKRSAEEMATAMHSMGSQIMASSSRETIMYQSSQFSKATSTALELISETALNPSFLPEEIEEQRDAAYYEVRELHAKPEIILPEVLHAVAYGNRGLGNPILCPENRIGVIDNNILRRTMAAWYKPENMVIAGAGLQHEELVEMVDKYFSSLKASPHSPSVYPSIPTNQRSLPNPQIPVNLLTSSVNPVQKSLSRAASYLFPNTSSDSILDASVPASSSYTGGHKFIHDSKGNFDHLYIGFEGVGIHDEDIYALATIQVLLGGGGSFSAGGPGKGMYSRLYTHILNNFTQIDHCASFHHIYSDSSLFGLFASFVPAASGLRGGNTPSQILPHLVHQLSLLMYKAIPAEELTRAKNQLSSSLIMAVESRSIQVEDLGRQVLVHGRPVLVTEMTDKIALVTAQDITRVATRLFGPQSGNKPTIVCQGHEDVSNWQATFAKYGVSSSS</sequence>
<evidence type="ECO:0000313" key="8">
    <source>
        <dbReference type="EMBL" id="KAJ4485772.1"/>
    </source>
</evidence>
<evidence type="ECO:0000259" key="7">
    <source>
        <dbReference type="Pfam" id="PF05193"/>
    </source>
</evidence>
<evidence type="ECO:0000313" key="9">
    <source>
        <dbReference type="Proteomes" id="UP001150266"/>
    </source>
</evidence>
<name>A0A9W9ANS3_9AGAR</name>
<organism evidence="8 9">
    <name type="scientific">Lentinula aciculospora</name>
    <dbReference type="NCBI Taxonomy" id="153920"/>
    <lineage>
        <taxon>Eukaryota</taxon>
        <taxon>Fungi</taxon>
        <taxon>Dikarya</taxon>
        <taxon>Basidiomycota</taxon>
        <taxon>Agaricomycotina</taxon>
        <taxon>Agaricomycetes</taxon>
        <taxon>Agaricomycetidae</taxon>
        <taxon>Agaricales</taxon>
        <taxon>Marasmiineae</taxon>
        <taxon>Omphalotaceae</taxon>
        <taxon>Lentinula</taxon>
    </lineage>
</organism>
<dbReference type="InterPro" id="IPR011765">
    <property type="entry name" value="Pept_M16_N"/>
</dbReference>
<dbReference type="PANTHER" id="PTHR11851:SF49">
    <property type="entry name" value="MITOCHONDRIAL-PROCESSING PEPTIDASE SUBUNIT ALPHA"/>
    <property type="match status" value="1"/>
</dbReference>
<gene>
    <name evidence="8" type="ORF">J3R30DRAFT_3365467</name>
</gene>
<dbReference type="InterPro" id="IPR050361">
    <property type="entry name" value="MPP/UQCRC_Complex"/>
</dbReference>
<evidence type="ECO:0000256" key="2">
    <source>
        <dbReference type="ARBA" id="ARBA00007261"/>
    </source>
</evidence>
<evidence type="ECO:0000256" key="1">
    <source>
        <dbReference type="ARBA" id="ARBA00002123"/>
    </source>
</evidence>
<dbReference type="GO" id="GO:0005739">
    <property type="term" value="C:mitochondrion"/>
    <property type="evidence" value="ECO:0007669"/>
    <property type="project" value="TreeGrafter"/>
</dbReference>
<keyword evidence="9" id="KW-1185">Reference proteome</keyword>
<evidence type="ECO:0000256" key="5">
    <source>
        <dbReference type="RuleBase" id="RU004447"/>
    </source>
</evidence>
<dbReference type="SUPFAM" id="SSF63411">
    <property type="entry name" value="LuxS/MPP-like metallohydrolase"/>
    <property type="match status" value="2"/>
</dbReference>
<dbReference type="Pfam" id="PF05193">
    <property type="entry name" value="Peptidase_M16_C"/>
    <property type="match status" value="1"/>
</dbReference>
<dbReference type="InterPro" id="IPR011249">
    <property type="entry name" value="Metalloenz_LuxS/M16"/>
</dbReference>
<dbReference type="GO" id="GO:0046872">
    <property type="term" value="F:metal ion binding"/>
    <property type="evidence" value="ECO:0007669"/>
    <property type="project" value="InterPro"/>
</dbReference>
<dbReference type="EMBL" id="JAOTPV010000003">
    <property type="protein sequence ID" value="KAJ4485772.1"/>
    <property type="molecule type" value="Genomic_DNA"/>
</dbReference>
<dbReference type="PROSITE" id="PS00143">
    <property type="entry name" value="INSULINASE"/>
    <property type="match status" value="1"/>
</dbReference>
<dbReference type="InterPro" id="IPR007863">
    <property type="entry name" value="Peptidase_M16_C"/>
</dbReference>